<keyword evidence="2" id="KW-1185">Reference proteome</keyword>
<dbReference type="EMBL" id="BAABLN010000008">
    <property type="protein sequence ID" value="GAA4693319.1"/>
    <property type="molecule type" value="Genomic_DNA"/>
</dbReference>
<proteinExistence type="predicted"/>
<dbReference type="Proteomes" id="UP001501446">
    <property type="component" value="Unassembled WGS sequence"/>
</dbReference>
<protein>
    <recommendedName>
        <fullName evidence="3">Short chain dehydrogenase</fullName>
    </recommendedName>
</protein>
<name>A0ABP8WPV0_9MICC</name>
<evidence type="ECO:0008006" key="3">
    <source>
        <dbReference type="Google" id="ProtNLM"/>
    </source>
</evidence>
<dbReference type="SUPFAM" id="SSF51735">
    <property type="entry name" value="NAD(P)-binding Rossmann-fold domains"/>
    <property type="match status" value="1"/>
</dbReference>
<organism evidence="1 2">
    <name type="scientific">Kocuria gwangalliensis</name>
    <dbReference type="NCBI Taxonomy" id="501592"/>
    <lineage>
        <taxon>Bacteria</taxon>
        <taxon>Bacillati</taxon>
        <taxon>Actinomycetota</taxon>
        <taxon>Actinomycetes</taxon>
        <taxon>Micrococcales</taxon>
        <taxon>Micrococcaceae</taxon>
        <taxon>Kocuria</taxon>
    </lineage>
</organism>
<evidence type="ECO:0000313" key="1">
    <source>
        <dbReference type="EMBL" id="GAA4693319.1"/>
    </source>
</evidence>
<gene>
    <name evidence="1" type="ORF">GCM10025781_08420</name>
</gene>
<accession>A0ABP8WPV0</accession>
<evidence type="ECO:0000313" key="2">
    <source>
        <dbReference type="Proteomes" id="UP001501446"/>
    </source>
</evidence>
<reference evidence="2" key="1">
    <citation type="journal article" date="2019" name="Int. J. Syst. Evol. Microbiol.">
        <title>The Global Catalogue of Microorganisms (GCM) 10K type strain sequencing project: providing services to taxonomists for standard genome sequencing and annotation.</title>
        <authorList>
            <consortium name="The Broad Institute Genomics Platform"/>
            <consortium name="The Broad Institute Genome Sequencing Center for Infectious Disease"/>
            <person name="Wu L."/>
            <person name="Ma J."/>
        </authorList>
    </citation>
    <scope>NUCLEOTIDE SEQUENCE [LARGE SCALE GENOMIC DNA]</scope>
    <source>
        <strain evidence="2">JCM 18958</strain>
    </source>
</reference>
<sequence length="60" mass="6290">MIGLIFVPEVYEMTPSGAAPEFKTVVVTGAAGGMGTARVAVLFTHGDAVASLDRPERDPW</sequence>
<comment type="caution">
    <text evidence="1">The sequence shown here is derived from an EMBL/GenBank/DDBJ whole genome shotgun (WGS) entry which is preliminary data.</text>
</comment>
<dbReference type="InterPro" id="IPR036291">
    <property type="entry name" value="NAD(P)-bd_dom_sf"/>
</dbReference>